<protein>
    <submittedName>
        <fullName evidence="6">TetR/AcrR family transcriptional regulator</fullName>
    </submittedName>
</protein>
<dbReference type="GO" id="GO:0000976">
    <property type="term" value="F:transcription cis-regulatory region binding"/>
    <property type="evidence" value="ECO:0007669"/>
    <property type="project" value="TreeGrafter"/>
</dbReference>
<dbReference type="Proteomes" id="UP000824037">
    <property type="component" value="Unassembled WGS sequence"/>
</dbReference>
<dbReference type="GO" id="GO:0003700">
    <property type="term" value="F:DNA-binding transcription factor activity"/>
    <property type="evidence" value="ECO:0007669"/>
    <property type="project" value="TreeGrafter"/>
</dbReference>
<dbReference type="PANTHER" id="PTHR30055:SF209">
    <property type="entry name" value="POSSIBLE TRANSCRIPTIONAL REGULATORY PROTEIN (PROBABLY TETR-FAMILY)"/>
    <property type="match status" value="1"/>
</dbReference>
<feature type="DNA-binding region" description="H-T-H motif" evidence="4">
    <location>
        <begin position="32"/>
        <end position="51"/>
    </location>
</feature>
<dbReference type="Pfam" id="PF13305">
    <property type="entry name" value="TetR_C_33"/>
    <property type="match status" value="1"/>
</dbReference>
<sequence>MGRPRQYDDALRRRLLDLASEVLSEQGSEALSVRTLAHHAGTTTAAIYTLFGSKEALVDAVATEGLARFEAHLRGVPRTDDAPADLLALGLAYRASALADPHFYRVMFSAAGVRSGAHSLTEPTFAILRSAVARMLTTAPADQVELQAVRAWGLVHGLVSLELGGLLPGTAAERERNYEQMLRIPRPLG</sequence>
<dbReference type="InterPro" id="IPR009057">
    <property type="entry name" value="Homeodomain-like_sf"/>
</dbReference>
<evidence type="ECO:0000259" key="5">
    <source>
        <dbReference type="PROSITE" id="PS50977"/>
    </source>
</evidence>
<feature type="domain" description="HTH tetR-type" evidence="5">
    <location>
        <begin position="9"/>
        <end position="69"/>
    </location>
</feature>
<dbReference type="PANTHER" id="PTHR30055">
    <property type="entry name" value="HTH-TYPE TRANSCRIPTIONAL REGULATOR RUTR"/>
    <property type="match status" value="1"/>
</dbReference>
<dbReference type="InterPro" id="IPR001647">
    <property type="entry name" value="HTH_TetR"/>
</dbReference>
<evidence type="ECO:0000256" key="4">
    <source>
        <dbReference type="PROSITE-ProRule" id="PRU00335"/>
    </source>
</evidence>
<reference evidence="6" key="1">
    <citation type="journal article" date="2021" name="PeerJ">
        <title>Extensive microbial diversity within the chicken gut microbiome revealed by metagenomics and culture.</title>
        <authorList>
            <person name="Gilroy R."/>
            <person name="Ravi A."/>
            <person name="Getino M."/>
            <person name="Pursley I."/>
            <person name="Horton D.L."/>
            <person name="Alikhan N.F."/>
            <person name="Baker D."/>
            <person name="Gharbi K."/>
            <person name="Hall N."/>
            <person name="Watson M."/>
            <person name="Adriaenssens E.M."/>
            <person name="Foster-Nyarko E."/>
            <person name="Jarju S."/>
            <person name="Secka A."/>
            <person name="Antonio M."/>
            <person name="Oren A."/>
            <person name="Chaudhuri R.R."/>
            <person name="La Ragione R."/>
            <person name="Hildebrand F."/>
            <person name="Pallen M.J."/>
        </authorList>
    </citation>
    <scope>NUCLEOTIDE SEQUENCE</scope>
    <source>
        <strain evidence="6">ChiGjej4B4-7305</strain>
    </source>
</reference>
<dbReference type="InterPro" id="IPR050109">
    <property type="entry name" value="HTH-type_TetR-like_transc_reg"/>
</dbReference>
<dbReference type="SUPFAM" id="SSF48498">
    <property type="entry name" value="Tetracyclin repressor-like, C-terminal domain"/>
    <property type="match status" value="1"/>
</dbReference>
<keyword evidence="2 4" id="KW-0238">DNA-binding</keyword>
<evidence type="ECO:0000313" key="7">
    <source>
        <dbReference type="Proteomes" id="UP000824037"/>
    </source>
</evidence>
<evidence type="ECO:0000256" key="1">
    <source>
        <dbReference type="ARBA" id="ARBA00023015"/>
    </source>
</evidence>
<dbReference type="PRINTS" id="PR00455">
    <property type="entry name" value="HTHTETR"/>
</dbReference>
<gene>
    <name evidence="6" type="ORF">H9815_13660</name>
</gene>
<name>A0A9D2J4Y7_9MICO</name>
<dbReference type="EMBL" id="DXBY01000236">
    <property type="protein sequence ID" value="HIZ36816.1"/>
    <property type="molecule type" value="Genomic_DNA"/>
</dbReference>
<dbReference type="AlphaFoldDB" id="A0A9D2J4Y7"/>
<keyword evidence="1" id="KW-0805">Transcription regulation</keyword>
<keyword evidence="3" id="KW-0804">Transcription</keyword>
<dbReference type="Pfam" id="PF00440">
    <property type="entry name" value="TetR_N"/>
    <property type="match status" value="1"/>
</dbReference>
<evidence type="ECO:0000256" key="3">
    <source>
        <dbReference type="ARBA" id="ARBA00023163"/>
    </source>
</evidence>
<comment type="caution">
    <text evidence="6">The sequence shown here is derived from an EMBL/GenBank/DDBJ whole genome shotgun (WGS) entry which is preliminary data.</text>
</comment>
<dbReference type="InterPro" id="IPR025996">
    <property type="entry name" value="MT1864/Rv1816-like_C"/>
</dbReference>
<dbReference type="SUPFAM" id="SSF46689">
    <property type="entry name" value="Homeodomain-like"/>
    <property type="match status" value="1"/>
</dbReference>
<accession>A0A9D2J4Y7</accession>
<reference evidence="6" key="2">
    <citation type="submission" date="2021-04" db="EMBL/GenBank/DDBJ databases">
        <authorList>
            <person name="Gilroy R."/>
        </authorList>
    </citation>
    <scope>NUCLEOTIDE SEQUENCE</scope>
    <source>
        <strain evidence="6">ChiGjej4B4-7305</strain>
    </source>
</reference>
<evidence type="ECO:0000313" key="6">
    <source>
        <dbReference type="EMBL" id="HIZ36816.1"/>
    </source>
</evidence>
<dbReference type="PROSITE" id="PS50977">
    <property type="entry name" value="HTH_TETR_2"/>
    <property type="match status" value="1"/>
</dbReference>
<dbReference type="InterPro" id="IPR036271">
    <property type="entry name" value="Tet_transcr_reg_TetR-rel_C_sf"/>
</dbReference>
<organism evidence="6 7">
    <name type="scientific">Candidatus Ruania gallistercoris</name>
    <dbReference type="NCBI Taxonomy" id="2838746"/>
    <lineage>
        <taxon>Bacteria</taxon>
        <taxon>Bacillati</taxon>
        <taxon>Actinomycetota</taxon>
        <taxon>Actinomycetes</taxon>
        <taxon>Micrococcales</taxon>
        <taxon>Ruaniaceae</taxon>
        <taxon>Ruania</taxon>
    </lineage>
</organism>
<proteinExistence type="predicted"/>
<dbReference type="Gene3D" id="1.10.357.10">
    <property type="entry name" value="Tetracycline Repressor, domain 2"/>
    <property type="match status" value="1"/>
</dbReference>
<evidence type="ECO:0000256" key="2">
    <source>
        <dbReference type="ARBA" id="ARBA00023125"/>
    </source>
</evidence>